<dbReference type="InterPro" id="IPR050224">
    <property type="entry name" value="TALE_homeobox"/>
</dbReference>
<dbReference type="CDD" id="cd00086">
    <property type="entry name" value="homeodomain"/>
    <property type="match status" value="1"/>
</dbReference>
<feature type="compositionally biased region" description="Pro residues" evidence="5">
    <location>
        <begin position="350"/>
        <end position="362"/>
    </location>
</feature>
<feature type="compositionally biased region" description="Basic and acidic residues" evidence="5">
    <location>
        <begin position="437"/>
        <end position="448"/>
    </location>
</feature>
<evidence type="ECO:0000256" key="1">
    <source>
        <dbReference type="ARBA" id="ARBA00023125"/>
    </source>
</evidence>
<evidence type="ECO:0000259" key="6">
    <source>
        <dbReference type="PROSITE" id="PS50071"/>
    </source>
</evidence>
<feature type="domain" description="Homeobox" evidence="6">
    <location>
        <begin position="870"/>
        <end position="933"/>
    </location>
</feature>
<feature type="compositionally biased region" description="Low complexity" evidence="5">
    <location>
        <begin position="569"/>
        <end position="582"/>
    </location>
</feature>
<feature type="compositionally biased region" description="Acidic residues" evidence="5">
    <location>
        <begin position="68"/>
        <end position="89"/>
    </location>
</feature>
<feature type="region of interest" description="Disordered" evidence="5">
    <location>
        <begin position="308"/>
        <end position="449"/>
    </location>
</feature>
<evidence type="ECO:0000256" key="2">
    <source>
        <dbReference type="ARBA" id="ARBA00023155"/>
    </source>
</evidence>
<evidence type="ECO:0000256" key="4">
    <source>
        <dbReference type="PROSITE-ProRule" id="PRU00108"/>
    </source>
</evidence>
<dbReference type="GO" id="GO:0003677">
    <property type="term" value="F:DNA binding"/>
    <property type="evidence" value="ECO:0007669"/>
    <property type="project" value="UniProtKB-UniRule"/>
</dbReference>
<dbReference type="PANTHER" id="PTHR11850">
    <property type="entry name" value="HOMEOBOX PROTEIN TRANSCRIPTION FACTORS"/>
    <property type="match status" value="1"/>
</dbReference>
<feature type="region of interest" description="Disordered" evidence="5">
    <location>
        <begin position="745"/>
        <end position="905"/>
    </location>
</feature>
<dbReference type="Proteomes" id="UP000054558">
    <property type="component" value="Unassembled WGS sequence"/>
</dbReference>
<comment type="subcellular location">
    <subcellularLocation>
        <location evidence="4">Nucleus</location>
    </subcellularLocation>
</comment>
<feature type="region of interest" description="Disordered" evidence="5">
    <location>
        <begin position="137"/>
        <end position="163"/>
    </location>
</feature>
<feature type="compositionally biased region" description="Basic and acidic residues" evidence="5">
    <location>
        <begin position="476"/>
        <end position="487"/>
    </location>
</feature>
<proteinExistence type="predicted"/>
<name>A0A1Y1HP03_KLENI</name>
<dbReference type="Pfam" id="PF05920">
    <property type="entry name" value="Homeobox_KN"/>
    <property type="match status" value="1"/>
</dbReference>
<feature type="region of interest" description="Disordered" evidence="5">
    <location>
        <begin position="467"/>
        <end position="606"/>
    </location>
</feature>
<gene>
    <name evidence="7" type="ORF">KFL_000210250</name>
</gene>
<feature type="compositionally biased region" description="Basic and acidic residues" evidence="5">
    <location>
        <begin position="41"/>
        <end position="61"/>
    </location>
</feature>
<dbReference type="Gene3D" id="1.10.10.60">
    <property type="entry name" value="Homeodomain-like"/>
    <property type="match status" value="1"/>
</dbReference>
<protein>
    <submittedName>
        <fullName evidence="7">Homeobox protein Meis 1</fullName>
    </submittedName>
</protein>
<dbReference type="GO" id="GO:0005634">
    <property type="term" value="C:nucleus"/>
    <property type="evidence" value="ECO:0000318"/>
    <property type="project" value="GO_Central"/>
</dbReference>
<dbReference type="PROSITE" id="PS50071">
    <property type="entry name" value="HOMEOBOX_2"/>
    <property type="match status" value="1"/>
</dbReference>
<accession>A0A1Y1HP03</accession>
<reference evidence="7 8" key="1">
    <citation type="journal article" date="2014" name="Nat. Commun.">
        <title>Klebsormidium flaccidum genome reveals primary factors for plant terrestrial adaptation.</title>
        <authorList>
            <person name="Hori K."/>
            <person name="Maruyama F."/>
            <person name="Fujisawa T."/>
            <person name="Togashi T."/>
            <person name="Yamamoto N."/>
            <person name="Seo M."/>
            <person name="Sato S."/>
            <person name="Yamada T."/>
            <person name="Mori H."/>
            <person name="Tajima N."/>
            <person name="Moriyama T."/>
            <person name="Ikeuchi M."/>
            <person name="Watanabe M."/>
            <person name="Wada H."/>
            <person name="Kobayashi K."/>
            <person name="Saito M."/>
            <person name="Masuda T."/>
            <person name="Sasaki-Sekimoto Y."/>
            <person name="Mashiguchi K."/>
            <person name="Awai K."/>
            <person name="Shimojima M."/>
            <person name="Masuda S."/>
            <person name="Iwai M."/>
            <person name="Nobusawa T."/>
            <person name="Narise T."/>
            <person name="Kondo S."/>
            <person name="Saito H."/>
            <person name="Sato R."/>
            <person name="Murakawa M."/>
            <person name="Ihara Y."/>
            <person name="Oshima-Yamada Y."/>
            <person name="Ohtaka K."/>
            <person name="Satoh M."/>
            <person name="Sonobe K."/>
            <person name="Ishii M."/>
            <person name="Ohtani R."/>
            <person name="Kanamori-Sato M."/>
            <person name="Honoki R."/>
            <person name="Miyazaki D."/>
            <person name="Mochizuki H."/>
            <person name="Umetsu J."/>
            <person name="Higashi K."/>
            <person name="Shibata D."/>
            <person name="Kamiya Y."/>
            <person name="Sato N."/>
            <person name="Nakamura Y."/>
            <person name="Tabata S."/>
            <person name="Ida S."/>
            <person name="Kurokawa K."/>
            <person name="Ohta H."/>
        </authorList>
    </citation>
    <scope>NUCLEOTIDE SEQUENCE [LARGE SCALE GENOMIC DNA]</scope>
    <source>
        <strain evidence="7 8">NIES-2285</strain>
    </source>
</reference>
<feature type="region of interest" description="Disordered" evidence="5">
    <location>
        <begin position="251"/>
        <end position="280"/>
    </location>
</feature>
<dbReference type="SUPFAM" id="SSF46689">
    <property type="entry name" value="Homeodomain-like"/>
    <property type="match status" value="1"/>
</dbReference>
<dbReference type="InterPro" id="IPR001356">
    <property type="entry name" value="HD"/>
</dbReference>
<dbReference type="OMA" id="HYRELDM"/>
<keyword evidence="1 4" id="KW-0238">DNA-binding</keyword>
<evidence type="ECO:0000256" key="3">
    <source>
        <dbReference type="ARBA" id="ARBA00023242"/>
    </source>
</evidence>
<feature type="compositionally biased region" description="Low complexity" evidence="5">
    <location>
        <begin position="368"/>
        <end position="377"/>
    </location>
</feature>
<feature type="DNA-binding region" description="Homeobox" evidence="4">
    <location>
        <begin position="872"/>
        <end position="934"/>
    </location>
</feature>
<evidence type="ECO:0000256" key="5">
    <source>
        <dbReference type="SAM" id="MobiDB-lite"/>
    </source>
</evidence>
<feature type="compositionally biased region" description="Basic and acidic residues" evidence="5">
    <location>
        <begin position="840"/>
        <end position="861"/>
    </location>
</feature>
<keyword evidence="8" id="KW-1185">Reference proteome</keyword>
<feature type="region of interest" description="Disordered" evidence="5">
    <location>
        <begin position="1"/>
        <end position="122"/>
    </location>
</feature>
<dbReference type="EMBL" id="DF236970">
    <property type="protein sequence ID" value="GAQ78939.1"/>
    <property type="molecule type" value="Genomic_DNA"/>
</dbReference>
<dbReference type="OrthoDB" id="10056939at2759"/>
<keyword evidence="3 4" id="KW-0539">Nucleus</keyword>
<dbReference type="AlphaFoldDB" id="A0A1Y1HP03"/>
<organism evidence="7 8">
    <name type="scientific">Klebsormidium nitens</name>
    <name type="common">Green alga</name>
    <name type="synonym">Ulothrix nitens</name>
    <dbReference type="NCBI Taxonomy" id="105231"/>
    <lineage>
        <taxon>Eukaryota</taxon>
        <taxon>Viridiplantae</taxon>
        <taxon>Streptophyta</taxon>
        <taxon>Klebsormidiophyceae</taxon>
        <taxon>Klebsormidiales</taxon>
        <taxon>Klebsormidiaceae</taxon>
        <taxon>Klebsormidium</taxon>
    </lineage>
</organism>
<feature type="compositionally biased region" description="Basic and acidic residues" evidence="5">
    <location>
        <begin position="795"/>
        <end position="814"/>
    </location>
</feature>
<feature type="compositionally biased region" description="Pro residues" evidence="5">
    <location>
        <begin position="418"/>
        <end position="428"/>
    </location>
</feature>
<feature type="compositionally biased region" description="Low complexity" evidence="5">
    <location>
        <begin position="252"/>
        <end position="278"/>
    </location>
</feature>
<sequence length="955" mass="101961">MVSEESLSGPVDRYRGGSQYSEGDAADSRRTSKSVVQLEILLRETEAVREGEADEGQERGGSEGGDPPIEESPEQNPLEEDPPEEDPPEDVQREVDPPEQGLSEAGHGRGTPVFPFDLNRPYSPQAATLRKSVPFFSFPSHEKPADRPGQAESSQAQRQSPSLELSLMPAGLSVALESGGGNGNQQIGAAMRGGFSDRINATPGHETTFRGLVQLPVGERSRAAAFELARARDQPGYMLAHRRAIIQGGGAFRPVPARRPATAPARPRASSRPWAPRPDALHARHARGNWPEGPLPVPPWLAAAFRSVRHPNPNLNPGVGRNPGQEANPGLNQQPDPSSNQNPGSNPGSNPGPNPGSNPGPNPASHQGSNPGLNPGSNPGPNPGSNPGEISGSGGQSKSNPNPNPGAGSNPKSNPNPNLNPKPNPTDHPNPDSNPGEQERRPEERYRVVQETGMIPQMWPELAAAFHQEAPELFGPEERYPSRHSEYEPASNQPGPTLLELGGIPLGLTQAGEGAQFEQRFSGRSAFRFGPESFQESQPFGDTRYQRQAEMGTWPGQPDTWRLGTALEQPGQGLQGQQPSRQTQERRALEGWEAESGGRVPGRFAPSRERHEFQALGGPYQGREVAGGGMESARAPVLRRPSYPAVRGEIGVYASQPGAGVSYGARGRGPGMGAGSVPGSVSVRGEVGRAGTSGRPSATDTQVPMELLRELFPFGGGFDEAQGGMADFASRGEEMNPSQAVFVESEKGQLTTSKRGQEIGGSGGGMRRGAERKTGRTGGTAALAEETRVGQTVEATRRGWMEEEGGTGREKRVGETGGTGGTGGLGGLGGLQDMGGFGVARERPAEERDERERSRGKRSIEESSEEQDEARPRKRGGNLPRPAVDRMGQWLRENFHHPYPTEETKQALAAETGLTVTQVSNWFINARVRIWKPALEKMRKESGLFPSSPPRPSSV</sequence>
<feature type="compositionally biased region" description="Gly residues" evidence="5">
    <location>
        <begin position="815"/>
        <end position="838"/>
    </location>
</feature>
<dbReference type="InterPro" id="IPR009057">
    <property type="entry name" value="Homeodomain-like_sf"/>
</dbReference>
<evidence type="ECO:0000313" key="8">
    <source>
        <dbReference type="Proteomes" id="UP000054558"/>
    </source>
</evidence>
<evidence type="ECO:0000313" key="7">
    <source>
        <dbReference type="EMBL" id="GAQ78939.1"/>
    </source>
</evidence>
<dbReference type="STRING" id="105231.A0A1Y1HP03"/>
<feature type="compositionally biased region" description="Low complexity" evidence="5">
    <location>
        <begin position="332"/>
        <end position="349"/>
    </location>
</feature>
<feature type="compositionally biased region" description="Low complexity" evidence="5">
    <location>
        <begin position="397"/>
        <end position="417"/>
    </location>
</feature>
<feature type="compositionally biased region" description="Gly residues" evidence="5">
    <location>
        <begin position="758"/>
        <end position="767"/>
    </location>
</feature>
<feature type="compositionally biased region" description="Polar residues" evidence="5">
    <location>
        <begin position="151"/>
        <end position="163"/>
    </location>
</feature>
<dbReference type="SMART" id="SM00389">
    <property type="entry name" value="HOX"/>
    <property type="match status" value="1"/>
</dbReference>
<dbReference type="InterPro" id="IPR008422">
    <property type="entry name" value="KN_HD"/>
</dbReference>
<feature type="compositionally biased region" description="Basic and acidic residues" evidence="5">
    <location>
        <begin position="893"/>
        <end position="905"/>
    </location>
</feature>
<keyword evidence="2 4" id="KW-0371">Homeobox</keyword>
<dbReference type="GO" id="GO:0006355">
    <property type="term" value="P:regulation of DNA-templated transcription"/>
    <property type="evidence" value="ECO:0007669"/>
    <property type="project" value="InterPro"/>
</dbReference>